<evidence type="ECO:0000256" key="2">
    <source>
        <dbReference type="ARBA" id="ARBA00022723"/>
    </source>
</evidence>
<name>A0A6B0YRY4_9CHLR</name>
<evidence type="ECO:0000259" key="4">
    <source>
        <dbReference type="Pfam" id="PF03328"/>
    </source>
</evidence>
<organism evidence="5">
    <name type="scientific">Caldilineaceae bacterium SB0664_bin_27</name>
    <dbReference type="NCBI Taxonomy" id="2605260"/>
    <lineage>
        <taxon>Bacteria</taxon>
        <taxon>Bacillati</taxon>
        <taxon>Chloroflexota</taxon>
        <taxon>Caldilineae</taxon>
        <taxon>Caldilineales</taxon>
        <taxon>Caldilineaceae</taxon>
    </lineage>
</organism>
<dbReference type="PANTHER" id="PTHR30502:SF0">
    <property type="entry name" value="PHOSPHOENOLPYRUVATE CARBOXYLASE FAMILY PROTEIN"/>
    <property type="match status" value="1"/>
</dbReference>
<comment type="similarity">
    <text evidence="1">Belongs to the HpcH/HpaI aldolase family.</text>
</comment>
<dbReference type="Pfam" id="PF03328">
    <property type="entry name" value="HpcH_HpaI"/>
    <property type="match status" value="1"/>
</dbReference>
<dbReference type="GO" id="GO:0005737">
    <property type="term" value="C:cytoplasm"/>
    <property type="evidence" value="ECO:0007669"/>
    <property type="project" value="TreeGrafter"/>
</dbReference>
<sequence length="249" mass="27697">MADATNLKERIHRGEVIFGVGAQVYFNRTQLEDLLAQGDYSFVYVDSQHTAFCEIDLENFCGHAEQLGIPVQFRIPHTRHTYLVGRYLDLGPTGIMVPEVESTAEVDEAIKYFYYAQVGRRSSGGVARRNLAAFGEPTNPGSIDRLAYADWWNSNGFLAIQLESVEAIINAGKLAKPGVDLLAFGPNDLRFSMESLPYSPFKTVDECIRHVLEQMKDSTVQVSLGATTEEERDRLIEMGVTVLQVAPGM</sequence>
<dbReference type="Gene3D" id="3.20.20.60">
    <property type="entry name" value="Phosphoenolpyruvate-binding domains"/>
    <property type="match status" value="1"/>
</dbReference>
<evidence type="ECO:0000256" key="3">
    <source>
        <dbReference type="ARBA" id="ARBA00023239"/>
    </source>
</evidence>
<dbReference type="InterPro" id="IPR015813">
    <property type="entry name" value="Pyrv/PenolPyrv_kinase-like_dom"/>
</dbReference>
<dbReference type="SUPFAM" id="SSF51621">
    <property type="entry name" value="Phosphoenolpyruvate/pyruvate domain"/>
    <property type="match status" value="1"/>
</dbReference>
<reference evidence="5" key="1">
    <citation type="submission" date="2019-09" db="EMBL/GenBank/DDBJ databases">
        <title>Characterisation of the sponge microbiome using genome-centric metagenomics.</title>
        <authorList>
            <person name="Engelberts J.P."/>
            <person name="Robbins S.J."/>
            <person name="De Goeij J.M."/>
            <person name="Aranda M."/>
            <person name="Bell S.C."/>
            <person name="Webster N.S."/>
        </authorList>
    </citation>
    <scope>NUCLEOTIDE SEQUENCE</scope>
    <source>
        <strain evidence="5">SB0664_bin_27</strain>
    </source>
</reference>
<evidence type="ECO:0000313" key="5">
    <source>
        <dbReference type="EMBL" id="MXY93583.1"/>
    </source>
</evidence>
<accession>A0A6B0YRY4</accession>
<comment type="caution">
    <text evidence="5">The sequence shown here is derived from an EMBL/GenBank/DDBJ whole genome shotgun (WGS) entry which is preliminary data.</text>
</comment>
<dbReference type="PANTHER" id="PTHR30502">
    <property type="entry name" value="2-KETO-3-DEOXY-L-RHAMNONATE ALDOLASE"/>
    <property type="match status" value="1"/>
</dbReference>
<evidence type="ECO:0000256" key="1">
    <source>
        <dbReference type="ARBA" id="ARBA00005568"/>
    </source>
</evidence>
<dbReference type="InterPro" id="IPR005000">
    <property type="entry name" value="Aldolase/citrate-lyase_domain"/>
</dbReference>
<dbReference type="AlphaFoldDB" id="A0A6B0YRY4"/>
<keyword evidence="2" id="KW-0479">Metal-binding</keyword>
<protein>
    <recommendedName>
        <fullName evidence="4">HpcH/HpaI aldolase/citrate lyase domain-containing protein</fullName>
    </recommendedName>
</protein>
<feature type="domain" description="HpcH/HpaI aldolase/citrate lyase" evidence="4">
    <location>
        <begin position="73"/>
        <end position="244"/>
    </location>
</feature>
<dbReference type="GO" id="GO:0046872">
    <property type="term" value="F:metal ion binding"/>
    <property type="evidence" value="ECO:0007669"/>
    <property type="project" value="UniProtKB-KW"/>
</dbReference>
<dbReference type="InterPro" id="IPR040442">
    <property type="entry name" value="Pyrv_kinase-like_dom_sf"/>
</dbReference>
<keyword evidence="3" id="KW-0456">Lyase</keyword>
<dbReference type="GO" id="GO:0016832">
    <property type="term" value="F:aldehyde-lyase activity"/>
    <property type="evidence" value="ECO:0007669"/>
    <property type="project" value="TreeGrafter"/>
</dbReference>
<dbReference type="InterPro" id="IPR050251">
    <property type="entry name" value="HpcH-HpaI_aldolase"/>
</dbReference>
<dbReference type="EMBL" id="VXRG01000074">
    <property type="protein sequence ID" value="MXY93583.1"/>
    <property type="molecule type" value="Genomic_DNA"/>
</dbReference>
<gene>
    <name evidence="5" type="ORF">F4Y42_09060</name>
</gene>
<proteinExistence type="inferred from homology"/>